<sequence>MPFQKIFSAPPNVTYIAWRYFAHRVRFAGMNLRDRVALNIQDLRRARGLSQEELAHRADVSRGHMGKVENAKFAASLDLLERIARALNVDPEELFTKR</sequence>
<dbReference type="Pfam" id="PF01381">
    <property type="entry name" value="HTH_3"/>
    <property type="match status" value="1"/>
</dbReference>
<dbReference type="Gene3D" id="1.10.260.40">
    <property type="entry name" value="lambda repressor-like DNA-binding domains"/>
    <property type="match status" value="1"/>
</dbReference>
<dbReference type="InterPro" id="IPR050807">
    <property type="entry name" value="TransReg_Diox_bact_type"/>
</dbReference>
<proteinExistence type="predicted"/>
<evidence type="ECO:0000313" key="6">
    <source>
        <dbReference type="Proteomes" id="UP001368270"/>
    </source>
</evidence>
<dbReference type="PROSITE" id="PS50943">
    <property type="entry name" value="HTH_CROC1"/>
    <property type="match status" value="1"/>
</dbReference>
<dbReference type="InterPro" id="IPR001387">
    <property type="entry name" value="Cro/C1-type_HTH"/>
</dbReference>
<keyword evidence="6" id="KW-1185">Reference proteome</keyword>
<dbReference type="PANTHER" id="PTHR46797:SF23">
    <property type="entry name" value="HTH-TYPE TRANSCRIPTIONAL REGULATOR SUTR"/>
    <property type="match status" value="1"/>
</dbReference>
<dbReference type="CDD" id="cd00093">
    <property type="entry name" value="HTH_XRE"/>
    <property type="match status" value="1"/>
</dbReference>
<keyword evidence="2" id="KW-0238">DNA-binding</keyword>
<dbReference type="RefSeq" id="WP_339404513.1">
    <property type="nucleotide sequence ID" value="NZ_JBBGAZ010000012.1"/>
</dbReference>
<comment type="caution">
    <text evidence="5">The sequence shown here is derived from an EMBL/GenBank/DDBJ whole genome shotgun (WGS) entry which is preliminary data.</text>
</comment>
<evidence type="ECO:0000313" key="5">
    <source>
        <dbReference type="EMBL" id="MEJ5219819.1"/>
    </source>
</evidence>
<evidence type="ECO:0000256" key="1">
    <source>
        <dbReference type="ARBA" id="ARBA00023015"/>
    </source>
</evidence>
<dbReference type="InterPro" id="IPR010982">
    <property type="entry name" value="Lambda_DNA-bd_dom_sf"/>
</dbReference>
<dbReference type="PANTHER" id="PTHR46797">
    <property type="entry name" value="HTH-TYPE TRANSCRIPTIONAL REGULATOR"/>
    <property type="match status" value="1"/>
</dbReference>
<gene>
    <name evidence="5" type="ORF">WG622_16305</name>
</gene>
<protein>
    <submittedName>
        <fullName evidence="5">Helix-turn-helix transcriptional regulator</fullName>
    </submittedName>
</protein>
<evidence type="ECO:0000259" key="4">
    <source>
        <dbReference type="PROSITE" id="PS50943"/>
    </source>
</evidence>
<evidence type="ECO:0000256" key="2">
    <source>
        <dbReference type="ARBA" id="ARBA00023125"/>
    </source>
</evidence>
<dbReference type="EMBL" id="JBBGAZ010000012">
    <property type="protein sequence ID" value="MEJ5219819.1"/>
    <property type="molecule type" value="Genomic_DNA"/>
</dbReference>
<dbReference type="Proteomes" id="UP001368270">
    <property type="component" value="Unassembled WGS sequence"/>
</dbReference>
<keyword evidence="1" id="KW-0805">Transcription regulation</keyword>
<dbReference type="SUPFAM" id="SSF47413">
    <property type="entry name" value="lambda repressor-like DNA-binding domains"/>
    <property type="match status" value="1"/>
</dbReference>
<organism evidence="5 6">
    <name type="scientific">Cognatishimia coralii</name>
    <dbReference type="NCBI Taxonomy" id="3083254"/>
    <lineage>
        <taxon>Bacteria</taxon>
        <taxon>Pseudomonadati</taxon>
        <taxon>Pseudomonadota</taxon>
        <taxon>Alphaproteobacteria</taxon>
        <taxon>Rhodobacterales</taxon>
        <taxon>Paracoccaceae</taxon>
        <taxon>Cognatishimia</taxon>
    </lineage>
</organism>
<keyword evidence="3" id="KW-0804">Transcription</keyword>
<feature type="domain" description="HTH cro/C1-type" evidence="4">
    <location>
        <begin position="40"/>
        <end position="94"/>
    </location>
</feature>
<accession>A0ABU8QK70</accession>
<evidence type="ECO:0000256" key="3">
    <source>
        <dbReference type="ARBA" id="ARBA00023163"/>
    </source>
</evidence>
<name>A0ABU8QK70_9RHOB</name>
<reference evidence="5 6" key="1">
    <citation type="submission" date="2024-03" db="EMBL/GenBank/DDBJ databases">
        <title>Cognatishimia coralii sp. nov., a marine bacterium isolated from coral surrounding seawater.</title>
        <authorList>
            <person name="Liu X."/>
            <person name="Liu S."/>
            <person name="Sun H."/>
            <person name="Zhang Y."/>
        </authorList>
    </citation>
    <scope>NUCLEOTIDE SEQUENCE [LARGE SCALE GENOMIC DNA]</scope>
    <source>
        <strain evidence="5 6">D5M38</strain>
    </source>
</reference>
<dbReference type="SMART" id="SM00530">
    <property type="entry name" value="HTH_XRE"/>
    <property type="match status" value="1"/>
</dbReference>